<name>A0LFG6_SYNFM</name>
<evidence type="ECO:0000313" key="3">
    <source>
        <dbReference type="Proteomes" id="UP000001784"/>
    </source>
</evidence>
<accession>A0LFG6</accession>
<organism evidence="2 3">
    <name type="scientific">Syntrophobacter fumaroxidans (strain DSM 10017 / MPOB)</name>
    <dbReference type="NCBI Taxonomy" id="335543"/>
    <lineage>
        <taxon>Bacteria</taxon>
        <taxon>Pseudomonadati</taxon>
        <taxon>Thermodesulfobacteriota</taxon>
        <taxon>Syntrophobacteria</taxon>
        <taxon>Syntrophobacterales</taxon>
        <taxon>Syntrophobacteraceae</taxon>
        <taxon>Syntrophobacter</taxon>
    </lineage>
</organism>
<dbReference type="eggNOG" id="ENOG5032BCF">
    <property type="taxonomic scope" value="Bacteria"/>
</dbReference>
<dbReference type="KEGG" id="sfu:Sfum_0468"/>
<dbReference type="HOGENOM" id="CLU_1947762_0_0_7"/>
<protein>
    <submittedName>
        <fullName evidence="2">Lipoprotein, putative</fullName>
    </submittedName>
</protein>
<proteinExistence type="predicted"/>
<dbReference type="AlphaFoldDB" id="A0LFG6"/>
<reference evidence="2 3" key="1">
    <citation type="submission" date="2006-10" db="EMBL/GenBank/DDBJ databases">
        <title>Complete sequence of Syntrophobacter fumaroxidans MPOB.</title>
        <authorList>
            <consortium name="US DOE Joint Genome Institute"/>
            <person name="Copeland A."/>
            <person name="Lucas S."/>
            <person name="Lapidus A."/>
            <person name="Barry K."/>
            <person name="Detter J.C."/>
            <person name="Glavina del Rio T."/>
            <person name="Hammon N."/>
            <person name="Israni S."/>
            <person name="Pitluck S."/>
            <person name="Goltsman E.G."/>
            <person name="Martinez M."/>
            <person name="Schmutz J."/>
            <person name="Larimer F."/>
            <person name="Land M."/>
            <person name="Hauser L."/>
            <person name="Kyrpides N."/>
            <person name="Kim E."/>
            <person name="Boone D.R."/>
            <person name="Brockman F."/>
            <person name="Culley D."/>
            <person name="Ferry J."/>
            <person name="Gunsalus R."/>
            <person name="McInerney M.J."/>
            <person name="Morrison M."/>
            <person name="Plugge C."/>
            <person name="Rohlin L."/>
            <person name="Scholten J."/>
            <person name="Sieber J."/>
            <person name="Stams A.J.M."/>
            <person name="Worm P."/>
            <person name="Henstra A.M."/>
            <person name="Richardson P."/>
        </authorList>
    </citation>
    <scope>NUCLEOTIDE SEQUENCE [LARGE SCALE GENOMIC DNA]</scope>
    <source>
        <strain evidence="3">DSM 10017 / MPOB</strain>
    </source>
</reference>
<feature type="compositionally biased region" description="Pro residues" evidence="1">
    <location>
        <begin position="7"/>
        <end position="23"/>
    </location>
</feature>
<gene>
    <name evidence="2" type="ordered locus">Sfum_0468</name>
</gene>
<dbReference type="Proteomes" id="UP000001784">
    <property type="component" value="Chromosome"/>
</dbReference>
<dbReference type="InParanoid" id="A0LFG6"/>
<dbReference type="STRING" id="335543.Sfum_0468"/>
<sequence>MASAPPAAAPPSPPPPTPTPTAPRPQFYDFQDIPIPSELDLVSKDSYVFQAGALKAGLLTLRGRVDVNSLINFFQMALPREHWKLKGGFRYKRSVLIFDKPDRTCIINLYEKMFYTYVEILVAPAGSQV</sequence>
<evidence type="ECO:0000256" key="1">
    <source>
        <dbReference type="SAM" id="MobiDB-lite"/>
    </source>
</evidence>
<keyword evidence="2" id="KW-0449">Lipoprotein</keyword>
<dbReference type="EMBL" id="CP000478">
    <property type="protein sequence ID" value="ABK16168.1"/>
    <property type="molecule type" value="Genomic_DNA"/>
</dbReference>
<keyword evidence="3" id="KW-1185">Reference proteome</keyword>
<evidence type="ECO:0000313" key="2">
    <source>
        <dbReference type="EMBL" id="ABK16168.1"/>
    </source>
</evidence>
<feature type="region of interest" description="Disordered" evidence="1">
    <location>
        <begin position="1"/>
        <end position="25"/>
    </location>
</feature>